<dbReference type="GO" id="GO:0055037">
    <property type="term" value="C:recycling endosome"/>
    <property type="evidence" value="ECO:0007669"/>
    <property type="project" value="TreeGrafter"/>
</dbReference>
<dbReference type="GO" id="GO:0007032">
    <property type="term" value="P:endosome organization"/>
    <property type="evidence" value="ECO:0007669"/>
    <property type="project" value="TreeGrafter"/>
</dbReference>
<dbReference type="GO" id="GO:0005769">
    <property type="term" value="C:early endosome"/>
    <property type="evidence" value="ECO:0007669"/>
    <property type="project" value="TreeGrafter"/>
</dbReference>
<organism evidence="4 5">
    <name type="scientific">Aphanomyces euteiches</name>
    <dbReference type="NCBI Taxonomy" id="100861"/>
    <lineage>
        <taxon>Eukaryota</taxon>
        <taxon>Sar</taxon>
        <taxon>Stramenopiles</taxon>
        <taxon>Oomycota</taxon>
        <taxon>Saprolegniomycetes</taxon>
        <taxon>Saprolegniales</taxon>
        <taxon>Verrucalvaceae</taxon>
        <taxon>Aphanomyces</taxon>
    </lineage>
</organism>
<dbReference type="InterPro" id="IPR011993">
    <property type="entry name" value="PH-like_dom_sf"/>
</dbReference>
<dbReference type="GO" id="GO:0005802">
    <property type="term" value="C:trans-Golgi network"/>
    <property type="evidence" value="ECO:0007669"/>
    <property type="project" value="TreeGrafter"/>
</dbReference>
<evidence type="ECO:0000313" key="5">
    <source>
        <dbReference type="Proteomes" id="UP000481153"/>
    </source>
</evidence>
<dbReference type="VEuPathDB" id="FungiDB:AeMF1_014895"/>
<feature type="compositionally biased region" description="Basic residues" evidence="2">
    <location>
        <begin position="166"/>
        <end position="177"/>
    </location>
</feature>
<feature type="compositionally biased region" description="Low complexity" evidence="2">
    <location>
        <begin position="316"/>
        <end position="328"/>
    </location>
</feature>
<dbReference type="InterPro" id="IPR001849">
    <property type="entry name" value="PH_domain"/>
</dbReference>
<dbReference type="InterPro" id="IPR045188">
    <property type="entry name" value="Boi1/Boi2-like"/>
</dbReference>
<keyword evidence="5" id="KW-1185">Reference proteome</keyword>
<name>A0A6G0XD22_9STRA</name>
<dbReference type="GO" id="GO:0005829">
    <property type="term" value="C:cytosol"/>
    <property type="evidence" value="ECO:0007669"/>
    <property type="project" value="GOC"/>
</dbReference>
<feature type="compositionally biased region" description="Polar residues" evidence="2">
    <location>
        <begin position="11"/>
        <end position="20"/>
    </location>
</feature>
<dbReference type="PROSITE" id="PS50003">
    <property type="entry name" value="PH_DOMAIN"/>
    <property type="match status" value="2"/>
</dbReference>
<feature type="region of interest" description="Disordered" evidence="2">
    <location>
        <begin position="308"/>
        <end position="328"/>
    </location>
</feature>
<dbReference type="CDD" id="cd00821">
    <property type="entry name" value="PH"/>
    <property type="match status" value="1"/>
</dbReference>
<dbReference type="EMBL" id="VJMJ01000079">
    <property type="protein sequence ID" value="KAF0738034.1"/>
    <property type="molecule type" value="Genomic_DNA"/>
</dbReference>
<feature type="region of interest" description="Disordered" evidence="2">
    <location>
        <begin position="166"/>
        <end position="194"/>
    </location>
</feature>
<feature type="region of interest" description="Disordered" evidence="2">
    <location>
        <begin position="1"/>
        <end position="43"/>
    </location>
</feature>
<dbReference type="SUPFAM" id="SSF50729">
    <property type="entry name" value="PH domain-like"/>
    <property type="match status" value="2"/>
</dbReference>
<gene>
    <name evidence="4" type="ORF">Ae201684_006026</name>
</gene>
<feature type="domain" description="PH" evidence="3">
    <location>
        <begin position="197"/>
        <end position="292"/>
    </location>
</feature>
<feature type="compositionally biased region" description="Polar residues" evidence="2">
    <location>
        <begin position="30"/>
        <end position="43"/>
    </location>
</feature>
<dbReference type="Pfam" id="PF00169">
    <property type="entry name" value="PH"/>
    <property type="match status" value="1"/>
</dbReference>
<feature type="compositionally biased region" description="Polar residues" evidence="2">
    <location>
        <begin position="180"/>
        <end position="194"/>
    </location>
</feature>
<dbReference type="PANTHER" id="PTHR22902">
    <property type="entry name" value="SESQUIPEDALIAN"/>
    <property type="match status" value="1"/>
</dbReference>
<dbReference type="Gene3D" id="2.30.29.30">
    <property type="entry name" value="Pleckstrin-homology domain (PH domain)/Phosphotyrosine-binding domain (PTB)"/>
    <property type="match status" value="2"/>
</dbReference>
<comment type="caution">
    <text evidence="4">The sequence shown here is derived from an EMBL/GenBank/DDBJ whole genome shotgun (WGS) entry which is preliminary data.</text>
</comment>
<dbReference type="GO" id="GO:0042147">
    <property type="term" value="P:retrograde transport, endosome to Golgi"/>
    <property type="evidence" value="ECO:0007669"/>
    <property type="project" value="TreeGrafter"/>
</dbReference>
<dbReference type="PANTHER" id="PTHR22902:SF27">
    <property type="entry name" value="PLECKSTRIN HOMOLOGY DOMAIN-CONTAINING FAMILY A MEMBER 3"/>
    <property type="match status" value="1"/>
</dbReference>
<accession>A0A6G0XD22</accession>
<evidence type="ECO:0000256" key="2">
    <source>
        <dbReference type="SAM" id="MobiDB-lite"/>
    </source>
</evidence>
<dbReference type="SMART" id="SM00233">
    <property type="entry name" value="PH"/>
    <property type="match status" value="2"/>
</dbReference>
<dbReference type="GO" id="GO:0001881">
    <property type="term" value="P:receptor recycling"/>
    <property type="evidence" value="ECO:0007669"/>
    <property type="project" value="TreeGrafter"/>
</dbReference>
<evidence type="ECO:0000313" key="4">
    <source>
        <dbReference type="EMBL" id="KAF0738034.1"/>
    </source>
</evidence>
<protein>
    <recommendedName>
        <fullName evidence="3">PH domain-containing protein</fullName>
    </recommendedName>
</protein>
<evidence type="ECO:0000256" key="1">
    <source>
        <dbReference type="ARBA" id="ARBA00022553"/>
    </source>
</evidence>
<reference evidence="4 5" key="1">
    <citation type="submission" date="2019-07" db="EMBL/GenBank/DDBJ databases">
        <title>Genomics analysis of Aphanomyces spp. identifies a new class of oomycete effector associated with host adaptation.</title>
        <authorList>
            <person name="Gaulin E."/>
        </authorList>
    </citation>
    <scope>NUCLEOTIDE SEQUENCE [LARGE SCALE GENOMIC DNA]</scope>
    <source>
        <strain evidence="4 5">ATCC 201684</strain>
    </source>
</reference>
<keyword evidence="1" id="KW-0597">Phosphoprotein</keyword>
<evidence type="ECO:0000259" key="3">
    <source>
        <dbReference type="PROSITE" id="PS50003"/>
    </source>
</evidence>
<proteinExistence type="predicted"/>
<dbReference type="Proteomes" id="UP000481153">
    <property type="component" value="Unassembled WGS sequence"/>
</dbReference>
<dbReference type="AlphaFoldDB" id="A0A6G0XD22"/>
<feature type="domain" description="PH" evidence="3">
    <location>
        <begin position="49"/>
        <end position="163"/>
    </location>
</feature>
<sequence length="328" mass="37340">MTRASRPSGGATATLSSSPQDYAMPIMDHSTYTPETNEPSCFSPHATSDSDLCGWLWMRSSMLGRWRHRYFSFAFGLLSYFESFPSEEFIKQTPLRPPVAHLLGSNNGTGSQPRGVLRVAHIEENSNKLGFKVYATSGKVIEIRAPRSDIRQTWLVALRATAHKTTRSWSTHQHRPQAKSVATRSTDPIHSGRQSIPVDKSGWLLKRSDFLRRWNRYYFVLQDRMLSYYTTDKPYDVPRRRGYIQAVRRDPKVPNLVVVTLSAGSELWLRLPSDQTNETLDAWFDSLQTTSALFLDSNQRENNLVMSAPSRYNTGSSDNFDSNDNSFI</sequence>